<comment type="caution">
    <text evidence="1">The sequence shown here is derived from an EMBL/GenBank/DDBJ whole genome shotgun (WGS) entry which is preliminary data.</text>
</comment>
<evidence type="ECO:0000313" key="2">
    <source>
        <dbReference type="Proteomes" id="UP001055879"/>
    </source>
</evidence>
<accession>A0ACB9BBT2</accession>
<protein>
    <submittedName>
        <fullName evidence="1">Uncharacterized protein</fullName>
    </submittedName>
</protein>
<organism evidence="1 2">
    <name type="scientific">Arctium lappa</name>
    <name type="common">Greater burdock</name>
    <name type="synonym">Lappa major</name>
    <dbReference type="NCBI Taxonomy" id="4217"/>
    <lineage>
        <taxon>Eukaryota</taxon>
        <taxon>Viridiplantae</taxon>
        <taxon>Streptophyta</taxon>
        <taxon>Embryophyta</taxon>
        <taxon>Tracheophyta</taxon>
        <taxon>Spermatophyta</taxon>
        <taxon>Magnoliopsida</taxon>
        <taxon>eudicotyledons</taxon>
        <taxon>Gunneridae</taxon>
        <taxon>Pentapetalae</taxon>
        <taxon>asterids</taxon>
        <taxon>campanulids</taxon>
        <taxon>Asterales</taxon>
        <taxon>Asteraceae</taxon>
        <taxon>Carduoideae</taxon>
        <taxon>Cardueae</taxon>
        <taxon>Arctiinae</taxon>
        <taxon>Arctium</taxon>
    </lineage>
</organism>
<evidence type="ECO:0000313" key="1">
    <source>
        <dbReference type="EMBL" id="KAI3719393.1"/>
    </source>
</evidence>
<keyword evidence="2" id="KW-1185">Reference proteome</keyword>
<reference evidence="2" key="1">
    <citation type="journal article" date="2022" name="Mol. Ecol. Resour.">
        <title>The genomes of chicory, endive, great burdock and yacon provide insights into Asteraceae palaeo-polyploidization history and plant inulin production.</title>
        <authorList>
            <person name="Fan W."/>
            <person name="Wang S."/>
            <person name="Wang H."/>
            <person name="Wang A."/>
            <person name="Jiang F."/>
            <person name="Liu H."/>
            <person name="Zhao H."/>
            <person name="Xu D."/>
            <person name="Zhang Y."/>
        </authorList>
    </citation>
    <scope>NUCLEOTIDE SEQUENCE [LARGE SCALE GENOMIC DNA]</scope>
    <source>
        <strain evidence="2">cv. Niubang</strain>
    </source>
</reference>
<sequence length="758" mass="85565">MILGFEIKQLRWSAIILGISNLFLIIISLILIAAAYQDCASGDIIPFIVIFFISCLRIASMVPIAIAQRATAMTIINSPSETRAVGTLVRRHQRIRYTKWIRWTRFAFVITVLQFMGASYLLINVSKSIFKDRTPNACILGLLSTNTTWLHNMVVVFIIMVCYVTVLQCYSGSDVLRWRSFYTNENKAWKHHYREVFDQGIREALCCMGRVKYLTVMEEDEVFSVAQLLGDLVSYRASGRGHLELLAGLALLQRESLMPKYQEETVEAPEELIQGAADFHPFAEAAYTGLLLDVGRNPVLFLCAWLYRQGILTPWTWNRLPKLKGDNWWRGHASAFLRYVNLPAEVLRQGRVCQARCEAAYFVVVLHHIKSVVICVRGTETPEDLLTDGLSRECMLATEDIDGLIYDNVIPPGSAYYGHSGIVEAAQDLYVQIDGNPENKEFQEGGLLTSLLGAGCECEGYNLRVVGHSLGGAIAALLGLKLYGRYPRLHVYSYGPLPCVDSVLANACSGFVTSIVYDNEFSSRLSIASIMRLQTAAMLALSNDADADSAVIHKLARRFLSVSTYLWTKRQEEPPASGSSPLPLRRESKHFNQGELLHVSIQEPDENFSLWHDMDMDDSSDDDGDIINSSERFSNRFYQSPDDLNSRDNLVTRFIEAMPSKKGEQSENFREMFLPGLVIHIVPKKKSFDIPLYRRWSTPDARCGYEAYVANREAFMDMIVSPSMFIDHLPWRCSNALKKILEKHHLQQDPVGVSLRPC</sequence>
<dbReference type="Proteomes" id="UP001055879">
    <property type="component" value="Linkage Group LG06"/>
</dbReference>
<reference evidence="1 2" key="2">
    <citation type="journal article" date="2022" name="Mol. Ecol. Resour.">
        <title>The genomes of chicory, endive, great burdock and yacon provide insights into Asteraceae paleo-polyploidization history and plant inulin production.</title>
        <authorList>
            <person name="Fan W."/>
            <person name="Wang S."/>
            <person name="Wang H."/>
            <person name="Wang A."/>
            <person name="Jiang F."/>
            <person name="Liu H."/>
            <person name="Zhao H."/>
            <person name="Xu D."/>
            <person name="Zhang Y."/>
        </authorList>
    </citation>
    <scope>NUCLEOTIDE SEQUENCE [LARGE SCALE GENOMIC DNA]</scope>
    <source>
        <strain evidence="2">cv. Niubang</strain>
    </source>
</reference>
<name>A0ACB9BBT2_ARCLA</name>
<dbReference type="EMBL" id="CM042052">
    <property type="protein sequence ID" value="KAI3719393.1"/>
    <property type="molecule type" value="Genomic_DNA"/>
</dbReference>
<proteinExistence type="predicted"/>
<gene>
    <name evidence="1" type="ORF">L6452_20290</name>
</gene>